<dbReference type="GeneID" id="22111338"/>
<reference evidence="1 2" key="1">
    <citation type="submission" date="2014-09" db="EMBL/GenBank/DDBJ databases">
        <authorList>
            <person name="Lapin J.S."/>
            <person name="Pope W.H."/>
            <person name="Hua J."/>
            <person name="Ford M.E."/>
            <person name="Conway J.F."/>
            <person name="Hatfull G.F."/>
            <person name="Hendrix R.W."/>
        </authorList>
    </citation>
    <scope>NUCLEOTIDE SEQUENCE [LARGE SCALE GENOMIC DNA]</scope>
</reference>
<dbReference type="Proteomes" id="UP000029889">
    <property type="component" value="Segment"/>
</dbReference>
<proteinExistence type="predicted"/>
<dbReference type="EMBL" id="KM507819">
    <property type="protein sequence ID" value="AIT14188.1"/>
    <property type="molecule type" value="Genomic_DNA"/>
</dbReference>
<accession>A0A097EXQ2</accession>
<sequence length="30" mass="3292">MQMNPMIVVLAVLMIIHAIVEVLTQSGVIQ</sequence>
<dbReference type="KEGG" id="vg:22111338"/>
<keyword evidence="2" id="KW-1185">Reference proteome</keyword>
<gene>
    <name evidence="1" type="primary">298</name>
    <name evidence="1" type="ORF">PBI_121Q_298</name>
</gene>
<organism evidence="1 2">
    <name type="scientific">Escherichia phage 121Q</name>
    <dbReference type="NCBI Taxonomy" id="1555202"/>
    <lineage>
        <taxon>Viruses</taxon>
        <taxon>Duplodnaviria</taxon>
        <taxon>Heunggongvirae</taxon>
        <taxon>Uroviricota</taxon>
        <taxon>Caudoviricetes</taxon>
        <taxon>Asteriusvirus</taxon>
        <taxon>Asteriusvirus av121Q</taxon>
    </lineage>
</organism>
<protein>
    <submittedName>
        <fullName evidence="1">Uncharacterized protein</fullName>
    </submittedName>
</protein>
<dbReference type="RefSeq" id="YP_009101885.1">
    <property type="nucleotide sequence ID" value="NC_025447.1"/>
</dbReference>
<name>A0A097EXQ2_9CAUD</name>
<evidence type="ECO:0000313" key="1">
    <source>
        <dbReference type="EMBL" id="AIT14188.1"/>
    </source>
</evidence>
<evidence type="ECO:0000313" key="2">
    <source>
        <dbReference type="Proteomes" id="UP000029889"/>
    </source>
</evidence>